<dbReference type="InterPro" id="IPR052708">
    <property type="entry name" value="PxpC"/>
</dbReference>
<protein>
    <submittedName>
        <fullName evidence="5">Biotin-dependent carboxyltransferase family protein</fullName>
    </submittedName>
</protein>
<dbReference type="EMBL" id="JBHUIX010000013">
    <property type="protein sequence ID" value="MFD2175295.1"/>
    <property type="molecule type" value="Genomic_DNA"/>
</dbReference>
<gene>
    <name evidence="5" type="ORF">ACFSM0_14460</name>
</gene>
<dbReference type="Pfam" id="PF02626">
    <property type="entry name" value="CT_A_B"/>
    <property type="match status" value="1"/>
</dbReference>
<evidence type="ECO:0000259" key="4">
    <source>
        <dbReference type="SMART" id="SM00797"/>
    </source>
</evidence>
<keyword evidence="1" id="KW-0547">Nucleotide-binding</keyword>
<dbReference type="InterPro" id="IPR029000">
    <property type="entry name" value="Cyclophilin-like_dom_sf"/>
</dbReference>
<dbReference type="SMART" id="SM00797">
    <property type="entry name" value="AHS2"/>
    <property type="match status" value="1"/>
</dbReference>
<dbReference type="Gene3D" id="2.40.100.10">
    <property type="entry name" value="Cyclophilin-like"/>
    <property type="match status" value="1"/>
</dbReference>
<evidence type="ECO:0000256" key="2">
    <source>
        <dbReference type="ARBA" id="ARBA00022801"/>
    </source>
</evidence>
<dbReference type="InterPro" id="IPR003778">
    <property type="entry name" value="CT_A_B"/>
</dbReference>
<reference evidence="6" key="1">
    <citation type="journal article" date="2019" name="Int. J. Syst. Evol. Microbiol.">
        <title>The Global Catalogue of Microorganisms (GCM) 10K type strain sequencing project: providing services to taxonomists for standard genome sequencing and annotation.</title>
        <authorList>
            <consortium name="The Broad Institute Genomics Platform"/>
            <consortium name="The Broad Institute Genome Sequencing Center for Infectious Disease"/>
            <person name="Wu L."/>
            <person name="Ma J."/>
        </authorList>
    </citation>
    <scope>NUCLEOTIDE SEQUENCE [LARGE SCALE GENOMIC DNA]</scope>
    <source>
        <strain evidence="6">CCUG 55131</strain>
    </source>
</reference>
<organism evidence="5 6">
    <name type="scientific">Rhodobacter lacus</name>
    <dbReference type="NCBI Taxonomy" id="1641972"/>
    <lineage>
        <taxon>Bacteria</taxon>
        <taxon>Pseudomonadati</taxon>
        <taxon>Pseudomonadota</taxon>
        <taxon>Alphaproteobacteria</taxon>
        <taxon>Rhodobacterales</taxon>
        <taxon>Rhodobacter group</taxon>
        <taxon>Rhodobacter</taxon>
    </lineage>
</organism>
<evidence type="ECO:0000256" key="3">
    <source>
        <dbReference type="ARBA" id="ARBA00022840"/>
    </source>
</evidence>
<dbReference type="RefSeq" id="WP_377391776.1">
    <property type="nucleotide sequence ID" value="NZ_JBHUIX010000013.1"/>
</dbReference>
<proteinExistence type="predicted"/>
<accession>A0ABW5ACE0</accession>
<dbReference type="Proteomes" id="UP001597413">
    <property type="component" value="Unassembled WGS sequence"/>
</dbReference>
<dbReference type="PANTHER" id="PTHR43309:SF3">
    <property type="entry name" value="5-OXOPROLINASE SUBUNIT C"/>
    <property type="match status" value="1"/>
</dbReference>
<sequence length="341" mass="35193">MTGFLEVLATASQITVQDLGRTGWTALGLAPGGAADRRALWEAAALLGQRCPGAVLEMPLTGGRFRLTEPSRIALTGAPMRARLAGHDLVWNASHLIPAGAEIEIGPAEAGVYGYLALAGGITTPEALGARATLAAAGLGTVLTPGQRLPFAKDPAPQTPARRLPAAPRFSGGTLRVIPGPQTGLFEPETRAHAFATRFLAGPASRQGVTLQHAGAPFESQTAGLLSDFITAGDIQITGAGTPVILLAECQSIGGYPRLGTVIPTDLPIAAQARPGTPLRLALISLEEAEAASPPEAEWLGPLVRVATPLLRRPHDIPDLLGYQLISGVVRGDEEDGCGLI</sequence>
<evidence type="ECO:0000313" key="6">
    <source>
        <dbReference type="Proteomes" id="UP001597413"/>
    </source>
</evidence>
<keyword evidence="2" id="KW-0378">Hydrolase</keyword>
<feature type="domain" description="Carboxyltransferase" evidence="4">
    <location>
        <begin position="26"/>
        <end position="300"/>
    </location>
</feature>
<evidence type="ECO:0000313" key="5">
    <source>
        <dbReference type="EMBL" id="MFD2175295.1"/>
    </source>
</evidence>
<name>A0ABW5ACE0_9RHOB</name>
<dbReference type="PANTHER" id="PTHR43309">
    <property type="entry name" value="5-OXOPROLINASE SUBUNIT C"/>
    <property type="match status" value="1"/>
</dbReference>
<comment type="caution">
    <text evidence="5">The sequence shown here is derived from an EMBL/GenBank/DDBJ whole genome shotgun (WGS) entry which is preliminary data.</text>
</comment>
<evidence type="ECO:0000256" key="1">
    <source>
        <dbReference type="ARBA" id="ARBA00022741"/>
    </source>
</evidence>
<keyword evidence="3" id="KW-0067">ATP-binding</keyword>
<keyword evidence="6" id="KW-1185">Reference proteome</keyword>